<name>A0ABN9ML63_9NEOB</name>
<feature type="domain" description="PTPRJ transmembrane" evidence="1">
    <location>
        <begin position="43"/>
        <end position="166"/>
    </location>
</feature>
<dbReference type="Proteomes" id="UP001176940">
    <property type="component" value="Unassembled WGS sequence"/>
</dbReference>
<dbReference type="Pfam" id="PF18861">
    <property type="entry name" value="PTP_tm"/>
    <property type="match status" value="1"/>
</dbReference>
<proteinExistence type="predicted"/>
<evidence type="ECO:0000313" key="3">
    <source>
        <dbReference type="Proteomes" id="UP001176940"/>
    </source>
</evidence>
<keyword evidence="3" id="KW-1185">Reference proteome</keyword>
<gene>
    <name evidence="2" type="ORF">RIMI_LOCUS22260944</name>
</gene>
<accession>A0ABN9ML63</accession>
<reference evidence="2" key="1">
    <citation type="submission" date="2023-07" db="EMBL/GenBank/DDBJ databases">
        <authorList>
            <person name="Stuckert A."/>
        </authorList>
    </citation>
    <scope>NUCLEOTIDE SEQUENCE</scope>
</reference>
<organism evidence="2 3">
    <name type="scientific">Ranitomeya imitator</name>
    <name type="common">mimic poison frog</name>
    <dbReference type="NCBI Taxonomy" id="111125"/>
    <lineage>
        <taxon>Eukaryota</taxon>
        <taxon>Metazoa</taxon>
        <taxon>Chordata</taxon>
        <taxon>Craniata</taxon>
        <taxon>Vertebrata</taxon>
        <taxon>Euteleostomi</taxon>
        <taxon>Amphibia</taxon>
        <taxon>Batrachia</taxon>
        <taxon>Anura</taxon>
        <taxon>Neobatrachia</taxon>
        <taxon>Hyloidea</taxon>
        <taxon>Dendrobatidae</taxon>
        <taxon>Dendrobatinae</taxon>
        <taxon>Ranitomeya</taxon>
    </lineage>
</organism>
<comment type="caution">
    <text evidence="2">The sequence shown here is derived from an EMBL/GenBank/DDBJ whole genome shotgun (WGS) entry which is preliminary data.</text>
</comment>
<evidence type="ECO:0000313" key="2">
    <source>
        <dbReference type="EMBL" id="CAJ0967506.1"/>
    </source>
</evidence>
<dbReference type="InterPro" id="IPR041201">
    <property type="entry name" value="PTPRJ_TM"/>
</dbReference>
<sequence>MQLCSAGQTQNQDCPTGYGTVGLPDQITNIQTGLSTSNGTMHITFLPFDSSYGAIVAYAVIITTKMNGNHPPWGILSKIYSDFKSNLTDTYVTYILVQNVTRRSVRSNELDVQVGDGSKIHSYVNGPLDPKLQYRVSIAGFTDIRYDPITDTIKEEQSLVSFTNYTGFYLLNNDNDSNNYNS</sequence>
<dbReference type="EMBL" id="CAUEEQ010078357">
    <property type="protein sequence ID" value="CAJ0967506.1"/>
    <property type="molecule type" value="Genomic_DNA"/>
</dbReference>
<protein>
    <recommendedName>
        <fullName evidence="1">PTPRJ transmembrane domain-containing protein</fullName>
    </recommendedName>
</protein>
<evidence type="ECO:0000259" key="1">
    <source>
        <dbReference type="Pfam" id="PF18861"/>
    </source>
</evidence>